<dbReference type="KEGG" id="cic:CICLE_v10013280mg"/>
<keyword evidence="2" id="KW-1185">Reference proteome</keyword>
<dbReference type="EMBL" id="KI536861">
    <property type="protein sequence ID" value="ESR41625.1"/>
    <property type="molecule type" value="Genomic_DNA"/>
</dbReference>
<protein>
    <recommendedName>
        <fullName evidence="3">Ribosomal protein/NADH dehydrogenase domain-containing protein</fullName>
    </recommendedName>
</protein>
<organism evidence="1 2">
    <name type="scientific">Citrus clementina</name>
    <name type="common">Clementine</name>
    <name type="synonym">Citrus deliciosa x Citrus sinensis</name>
    <dbReference type="NCBI Taxonomy" id="85681"/>
    <lineage>
        <taxon>Eukaryota</taxon>
        <taxon>Viridiplantae</taxon>
        <taxon>Streptophyta</taxon>
        <taxon>Embryophyta</taxon>
        <taxon>Tracheophyta</taxon>
        <taxon>Spermatophyta</taxon>
        <taxon>Magnoliopsida</taxon>
        <taxon>eudicotyledons</taxon>
        <taxon>Gunneridae</taxon>
        <taxon>Pentapetalae</taxon>
        <taxon>rosids</taxon>
        <taxon>malvids</taxon>
        <taxon>Sapindales</taxon>
        <taxon>Rutaceae</taxon>
        <taxon>Aurantioideae</taxon>
        <taxon>Citrus</taxon>
    </lineage>
</organism>
<dbReference type="AlphaFoldDB" id="V4SRU3"/>
<evidence type="ECO:0000313" key="2">
    <source>
        <dbReference type="Proteomes" id="UP000030687"/>
    </source>
</evidence>
<dbReference type="STRING" id="85681.V4SRU3"/>
<proteinExistence type="predicted"/>
<name>V4SRU3_CITCL</name>
<evidence type="ECO:0008006" key="3">
    <source>
        <dbReference type="Google" id="ProtNLM"/>
    </source>
</evidence>
<dbReference type="InParanoid" id="V4SRU3"/>
<gene>
    <name evidence="1" type="ORF">CICLE_v10013280mg</name>
</gene>
<reference evidence="1 2" key="1">
    <citation type="submission" date="2013-10" db="EMBL/GenBank/DDBJ databases">
        <authorList>
            <consortium name="International Citrus Genome Consortium"/>
            <person name="Jenkins J."/>
            <person name="Schmutz J."/>
            <person name="Prochnik S."/>
            <person name="Rokhsar D."/>
            <person name="Gmitter F."/>
            <person name="Ollitrault P."/>
            <person name="Machado M."/>
            <person name="Talon M."/>
            <person name="Wincker P."/>
            <person name="Jaillon O."/>
            <person name="Morgante M."/>
        </authorList>
    </citation>
    <scope>NUCLEOTIDE SEQUENCE</scope>
    <source>
        <strain evidence="2">cv. Clemenules</strain>
    </source>
</reference>
<dbReference type="Gramene" id="ESR41625">
    <property type="protein sequence ID" value="ESR41625"/>
    <property type="gene ID" value="CICLE_v10013280mg"/>
</dbReference>
<dbReference type="Proteomes" id="UP000030687">
    <property type="component" value="Unassembled WGS sequence"/>
</dbReference>
<evidence type="ECO:0000313" key="1">
    <source>
        <dbReference type="EMBL" id="ESR41625.1"/>
    </source>
</evidence>
<sequence length="69" mass="8086">MISCIASEILIKTICWFEYLYIIGLHLCMLYKDLKTLNPKLHILIRQCIEVKPQLWARNGISTLSALFF</sequence>
<accession>V4SRU3</accession>